<name>A0A162FD31_METOA</name>
<dbReference type="InterPro" id="IPR052021">
    <property type="entry name" value="Type-I_RS_S_subunit"/>
</dbReference>
<gene>
    <name evidence="5" type="ORF">MBORA_16350</name>
</gene>
<keyword evidence="2" id="KW-0680">Restriction system</keyword>
<dbReference type="SUPFAM" id="SSF116734">
    <property type="entry name" value="DNA methylase specificity domain"/>
    <property type="match status" value="1"/>
</dbReference>
<comment type="caution">
    <text evidence="5">The sequence shown here is derived from an EMBL/GenBank/DDBJ whole genome shotgun (WGS) entry which is preliminary data.</text>
</comment>
<dbReference type="GO" id="GO:0009307">
    <property type="term" value="P:DNA restriction-modification system"/>
    <property type="evidence" value="ECO:0007669"/>
    <property type="project" value="UniProtKB-KW"/>
</dbReference>
<accession>A0A162FD31</accession>
<feature type="domain" description="Type I restriction modification DNA specificity" evidence="4">
    <location>
        <begin position="2"/>
        <end position="169"/>
    </location>
</feature>
<keyword evidence="6" id="KW-1185">Reference proteome</keyword>
<reference evidence="6" key="1">
    <citation type="journal article" date="2016" name="Genome Announc.">
        <title>Draft Genome Sequences of Methanobrevibacter curvatus DSM11111, Methanobrevibacter cuticularis DSM11139, Methanobrevibacter filiformis DSM11501, and Methanobrevibacter oralis DSM7256.</title>
        <authorList>
            <person name="Poehlein A."/>
            <person name="Seedorf H."/>
        </authorList>
    </citation>
    <scope>NUCLEOTIDE SEQUENCE [LARGE SCALE GENOMIC DNA]</scope>
    <source>
        <strain evidence="6">DSM 7256 / JCM 30027 / ZR</strain>
    </source>
</reference>
<keyword evidence="3" id="KW-0238">DNA-binding</keyword>
<dbReference type="PANTHER" id="PTHR30408">
    <property type="entry name" value="TYPE-1 RESTRICTION ENZYME ECOKI SPECIFICITY PROTEIN"/>
    <property type="match status" value="1"/>
</dbReference>
<dbReference type="EMBL" id="LWMU01000093">
    <property type="protein sequence ID" value="KZX11245.1"/>
    <property type="molecule type" value="Genomic_DNA"/>
</dbReference>
<dbReference type="InterPro" id="IPR044946">
    <property type="entry name" value="Restrct_endonuc_typeI_TRD_sf"/>
</dbReference>
<comment type="similarity">
    <text evidence="1">Belongs to the type-I restriction system S methylase family.</text>
</comment>
<evidence type="ECO:0000313" key="5">
    <source>
        <dbReference type="EMBL" id="KZX11245.1"/>
    </source>
</evidence>
<dbReference type="Proteomes" id="UP000077428">
    <property type="component" value="Unassembled WGS sequence"/>
</dbReference>
<dbReference type="AlphaFoldDB" id="A0A162FD31"/>
<dbReference type="InterPro" id="IPR000055">
    <property type="entry name" value="Restrct_endonuc_typeI_TRD"/>
</dbReference>
<sequence length="187" mass="21724">MDKKRLKEIAHVYSGATLKRYQDENGTLRKVIVQKSIKKGEKISNLNEVKFNEKLNNRYLTQKGDILMKTPFPNDTVHVEDEGMVIGDRIAIIRLKKNYNPSFITHLLNNYYIKKQLHKVKSSSITPQVSIQDIKKLELILPPYEKQKKYGELLDSIDEKINVNYQIIKADEEIKEGIINKLNKGDI</sequence>
<dbReference type="RefSeq" id="WP_063720521.1">
    <property type="nucleotide sequence ID" value="NZ_LT985164.1"/>
</dbReference>
<evidence type="ECO:0000259" key="4">
    <source>
        <dbReference type="Pfam" id="PF01420"/>
    </source>
</evidence>
<evidence type="ECO:0000256" key="2">
    <source>
        <dbReference type="ARBA" id="ARBA00022747"/>
    </source>
</evidence>
<dbReference type="REBASE" id="159280">
    <property type="entry name" value="S.Mor7256ORF16360P"/>
</dbReference>
<protein>
    <submittedName>
        <fullName evidence="5">EcoKI restriction-modification system protein HsdS</fullName>
    </submittedName>
</protein>
<evidence type="ECO:0000256" key="3">
    <source>
        <dbReference type="ARBA" id="ARBA00023125"/>
    </source>
</evidence>
<evidence type="ECO:0000256" key="1">
    <source>
        <dbReference type="ARBA" id="ARBA00010923"/>
    </source>
</evidence>
<organism evidence="5 6">
    <name type="scientific">Methanobrevibacter oralis</name>
    <dbReference type="NCBI Taxonomy" id="66851"/>
    <lineage>
        <taxon>Archaea</taxon>
        <taxon>Methanobacteriati</taxon>
        <taxon>Methanobacteriota</taxon>
        <taxon>Methanomada group</taxon>
        <taxon>Methanobacteria</taxon>
        <taxon>Methanobacteriales</taxon>
        <taxon>Methanobacteriaceae</taxon>
        <taxon>Methanobrevibacter</taxon>
    </lineage>
</organism>
<dbReference type="STRING" id="66851.MBORA_16350"/>
<proteinExistence type="inferred from homology"/>
<dbReference type="Gene3D" id="3.90.220.20">
    <property type="entry name" value="DNA methylase specificity domains"/>
    <property type="match status" value="1"/>
</dbReference>
<dbReference type="PATRIC" id="fig|66851.6.peg.1778"/>
<dbReference type="OrthoDB" id="75695at2157"/>
<dbReference type="Pfam" id="PF01420">
    <property type="entry name" value="Methylase_S"/>
    <property type="match status" value="1"/>
</dbReference>
<evidence type="ECO:0000313" key="6">
    <source>
        <dbReference type="Proteomes" id="UP000077428"/>
    </source>
</evidence>
<dbReference type="GO" id="GO:0003677">
    <property type="term" value="F:DNA binding"/>
    <property type="evidence" value="ECO:0007669"/>
    <property type="project" value="UniProtKB-KW"/>
</dbReference>
<dbReference type="PANTHER" id="PTHR30408:SF12">
    <property type="entry name" value="TYPE I RESTRICTION ENZYME MJAVIII SPECIFICITY SUBUNIT"/>
    <property type="match status" value="1"/>
</dbReference>